<dbReference type="AlphaFoldDB" id="A0A7W7YK93"/>
<reference evidence="1 2" key="1">
    <citation type="submission" date="2020-08" db="EMBL/GenBank/DDBJ databases">
        <title>Genomic Encyclopedia of Type Strains, Phase IV (KMG-IV): sequencing the most valuable type-strain genomes for metagenomic binning, comparative biology and taxonomic classification.</title>
        <authorList>
            <person name="Goeker M."/>
        </authorList>
    </citation>
    <scope>NUCLEOTIDE SEQUENCE [LARGE SCALE GENOMIC DNA]</scope>
    <source>
        <strain evidence="1 2">DSM 12251</strain>
    </source>
</reference>
<name>A0A7W7YK93_9BACT</name>
<gene>
    <name evidence="1" type="ORF">HNQ64_001689</name>
</gene>
<dbReference type="RefSeq" id="WP_184207342.1">
    <property type="nucleotide sequence ID" value="NZ_JACHIF010000003.1"/>
</dbReference>
<comment type="caution">
    <text evidence="1">The sequence shown here is derived from an EMBL/GenBank/DDBJ whole genome shotgun (WGS) entry which is preliminary data.</text>
</comment>
<accession>A0A7W7YK93</accession>
<sequence>MHLGHGHSLVSPCRRSLSEDPLHRVDFALRLQTHNGVAVSEEGAYVLTAGDGAVGQYRYEWHVGGVRHRNQLTGWYFTQVVDGVNDWWGLFDASDTLRGYGATPLAANPAEAAPYSVCGDPVLQLVPNYAPLGLYQDLACTVPATIEGDPIAAWRDELSPSGLIAVQAEGEFQPVLRFRNGFPTVEFDGVDDYLFVTSPWSFTECVLTAGYSDESVNKAYCVAEQQPSTDTWWRETYTTPQIGSFGVFRGDRLSGYPTFMPKHPMVLSVASGVQYEVFIDSVSQGVQSGNFLAGANLGIGSSGSTNPVVLINKALDGWMVALVLSSHISDRLLIEPYIQNLMPR</sequence>
<dbReference type="EMBL" id="JACHIF010000003">
    <property type="protein sequence ID" value="MBB5037440.1"/>
    <property type="molecule type" value="Genomic_DNA"/>
</dbReference>
<evidence type="ECO:0000313" key="2">
    <source>
        <dbReference type="Proteomes" id="UP000534294"/>
    </source>
</evidence>
<evidence type="ECO:0000313" key="1">
    <source>
        <dbReference type="EMBL" id="MBB5037440.1"/>
    </source>
</evidence>
<proteinExistence type="predicted"/>
<protein>
    <submittedName>
        <fullName evidence="1">Uncharacterized protein</fullName>
    </submittedName>
</protein>
<dbReference type="Proteomes" id="UP000534294">
    <property type="component" value="Unassembled WGS sequence"/>
</dbReference>
<keyword evidence="2" id="KW-1185">Reference proteome</keyword>
<organism evidence="1 2">
    <name type="scientific">Prosthecobacter dejongeii</name>
    <dbReference type="NCBI Taxonomy" id="48465"/>
    <lineage>
        <taxon>Bacteria</taxon>
        <taxon>Pseudomonadati</taxon>
        <taxon>Verrucomicrobiota</taxon>
        <taxon>Verrucomicrobiia</taxon>
        <taxon>Verrucomicrobiales</taxon>
        <taxon>Verrucomicrobiaceae</taxon>
        <taxon>Prosthecobacter</taxon>
    </lineage>
</organism>